<dbReference type="EMBL" id="BDES01000007">
    <property type="protein sequence ID" value="GCD52018.1"/>
    <property type="molecule type" value="Genomic_DNA"/>
</dbReference>
<dbReference type="Proteomes" id="UP000287300">
    <property type="component" value="Unassembled WGS sequence"/>
</dbReference>
<reference evidence="1 2" key="1">
    <citation type="submission" date="2016-06" db="EMBL/GenBank/DDBJ databases">
        <title>Acetobacter pasteurianus NBRC 3188 whole genome sequencing project.</title>
        <authorList>
            <person name="Matsutani M."/>
            <person name="Shiwa Y."/>
            <person name="Okamoto-Kainuma A."/>
            <person name="Ishikawa M."/>
            <person name="Koizumi Y."/>
            <person name="Yoshikawa H."/>
            <person name="Yakushi T."/>
            <person name="Matsushita K."/>
        </authorList>
    </citation>
    <scope>NUCLEOTIDE SEQUENCE [LARGE SCALE GENOMIC DNA]</scope>
    <source>
        <strain evidence="1 2">NBRC 3188</strain>
    </source>
</reference>
<gene>
    <name evidence="1" type="ORF">NBRC3188_0715</name>
</gene>
<organism evidence="1 2">
    <name type="scientific">Acetobacter pasteurianus NBRC 3188</name>
    <dbReference type="NCBI Taxonomy" id="1226663"/>
    <lineage>
        <taxon>Bacteria</taxon>
        <taxon>Pseudomonadati</taxon>
        <taxon>Pseudomonadota</taxon>
        <taxon>Alphaproteobacteria</taxon>
        <taxon>Acetobacterales</taxon>
        <taxon>Acetobacteraceae</taxon>
        <taxon>Acetobacter</taxon>
    </lineage>
</organism>
<evidence type="ECO:0000313" key="1">
    <source>
        <dbReference type="EMBL" id="GCD52018.1"/>
    </source>
</evidence>
<accession>A0A401WRR3</accession>
<protein>
    <recommendedName>
        <fullName evidence="3">TIR domain-containing protein</fullName>
    </recommendedName>
</protein>
<comment type="caution">
    <text evidence="1">The sequence shown here is derived from an EMBL/GenBank/DDBJ whole genome shotgun (WGS) entry which is preliminary data.</text>
</comment>
<dbReference type="Gene3D" id="3.40.50.11200">
    <property type="match status" value="1"/>
</dbReference>
<dbReference type="AlphaFoldDB" id="A0A401WRR3"/>
<evidence type="ECO:0008006" key="3">
    <source>
        <dbReference type="Google" id="ProtNLM"/>
    </source>
</evidence>
<evidence type="ECO:0000313" key="2">
    <source>
        <dbReference type="Proteomes" id="UP000287300"/>
    </source>
</evidence>
<sequence>MITKSFLSSLEEKISNLGDVYIDMLHNDSNDKQERVKNELQAADIFLLLSTSSIKKSPWVAWEINKANSMNVHKITIDATDLSTCLIIEKSREFLIKAIYDLP</sequence>
<name>A0A401WRR3_ACEPA</name>
<proteinExistence type="predicted"/>